<dbReference type="PANTHER" id="PTHR34980:SF2">
    <property type="entry name" value="INNER MEMBRANE PROTEIN YHAH-RELATED"/>
    <property type="match status" value="1"/>
</dbReference>
<gene>
    <name evidence="3" type="primary">yhaI</name>
    <name evidence="3" type="ORF">BIFLH23_00268</name>
</gene>
<feature type="transmembrane region" description="Helical" evidence="2">
    <location>
        <begin position="201"/>
        <end position="231"/>
    </location>
</feature>
<feature type="transmembrane region" description="Helical" evidence="2">
    <location>
        <begin position="171"/>
        <end position="189"/>
    </location>
</feature>
<feature type="compositionally biased region" description="Low complexity" evidence="1">
    <location>
        <begin position="47"/>
        <end position="78"/>
    </location>
</feature>
<sequence length="375" mass="39674">MTDPSNAPAPPTPTPTPNGGPIQHHSGTPEYGAPTAAPAGQDHDRFAAPASAAQQQPYGQPIYGQQEYGQSYGQPYGQSAPNANPYAQPSPAYGQVPPTYNQYAAPTGAVPLNKPYYGCPFSEAFLRFWQKYTVFRGRASRSEFWWWTLAAVIINALLSLLGDVTDGRLDFLTSLWNLAIVVPGLALAVRRLHDTNKPGWWVAVFCGMMTLGLLIMIVGGGAALYGAIGAIGHNYAYGYGYGYEALATGGFGALAIGGLIMLASAVTGIVFMALPSKPEGARFDDDAAIGTAPQNAYGMPYGASAAPGFPAPGTPAQDFGQTVPTYGQNPQYGQNQQYGQNPQQYGQTPQYAPAPQYGQVPPEHENADPNSGETR</sequence>
<dbReference type="AlphaFoldDB" id="A0A8U0L933"/>
<evidence type="ECO:0000256" key="2">
    <source>
        <dbReference type="SAM" id="Phobius"/>
    </source>
</evidence>
<dbReference type="Pfam" id="PF05656">
    <property type="entry name" value="DUF805"/>
    <property type="match status" value="1"/>
</dbReference>
<proteinExistence type="predicted"/>
<feature type="transmembrane region" description="Helical" evidence="2">
    <location>
        <begin position="251"/>
        <end position="274"/>
    </location>
</feature>
<comment type="caution">
    <text evidence="3">The sequence shown here is derived from an EMBL/GenBank/DDBJ whole genome shotgun (WGS) entry which is preliminary data.</text>
</comment>
<keyword evidence="2" id="KW-0812">Transmembrane</keyword>
<dbReference type="GO" id="GO:0005886">
    <property type="term" value="C:plasma membrane"/>
    <property type="evidence" value="ECO:0007669"/>
    <property type="project" value="TreeGrafter"/>
</dbReference>
<feature type="transmembrane region" description="Helical" evidence="2">
    <location>
        <begin position="144"/>
        <end position="165"/>
    </location>
</feature>
<dbReference type="PANTHER" id="PTHR34980">
    <property type="entry name" value="INNER MEMBRANE PROTEIN-RELATED-RELATED"/>
    <property type="match status" value="1"/>
</dbReference>
<evidence type="ECO:0000313" key="3">
    <source>
        <dbReference type="EMBL" id="VWQ32919.1"/>
    </source>
</evidence>
<feature type="compositionally biased region" description="Low complexity" evidence="1">
    <location>
        <begin position="325"/>
        <end position="351"/>
    </location>
</feature>
<keyword evidence="2" id="KW-0472">Membrane</keyword>
<accession>A0A8U0L933</accession>
<evidence type="ECO:0000256" key="1">
    <source>
        <dbReference type="SAM" id="MobiDB-lite"/>
    </source>
</evidence>
<organism evidence="3 4">
    <name type="scientific">Bifidobacterium longum subsp. infantis</name>
    <dbReference type="NCBI Taxonomy" id="1682"/>
    <lineage>
        <taxon>Bacteria</taxon>
        <taxon>Bacillati</taxon>
        <taxon>Actinomycetota</taxon>
        <taxon>Actinomycetes</taxon>
        <taxon>Bifidobacteriales</taxon>
        <taxon>Bifidobacteriaceae</taxon>
        <taxon>Bifidobacterium</taxon>
    </lineage>
</organism>
<dbReference type="InterPro" id="IPR008523">
    <property type="entry name" value="DUF805"/>
</dbReference>
<feature type="region of interest" description="Disordered" evidence="1">
    <location>
        <begin position="310"/>
        <end position="375"/>
    </location>
</feature>
<keyword evidence="2" id="KW-1133">Transmembrane helix</keyword>
<feature type="compositionally biased region" description="Pro residues" evidence="1">
    <location>
        <begin position="7"/>
        <end position="18"/>
    </location>
</feature>
<feature type="region of interest" description="Disordered" evidence="1">
    <location>
        <begin position="1"/>
        <end position="92"/>
    </location>
</feature>
<reference evidence="3 4" key="1">
    <citation type="submission" date="2019-10" db="EMBL/GenBank/DDBJ databases">
        <authorList>
            <consortium name="Melissa Lawson"/>
            <person name="O'neill I."/>
        </authorList>
    </citation>
    <scope>NUCLEOTIDE SEQUENCE [LARGE SCALE GENOMIC DNA]</scope>
    <source>
        <strain evidence="3">LH_23</strain>
    </source>
</reference>
<dbReference type="RefSeq" id="WP_174772509.1">
    <property type="nucleotide sequence ID" value="NZ_CABWKH010000001.1"/>
</dbReference>
<evidence type="ECO:0000313" key="4">
    <source>
        <dbReference type="Proteomes" id="UP000494246"/>
    </source>
</evidence>
<protein>
    <submittedName>
        <fullName evidence="3">Inner membrane protein YhaI</fullName>
    </submittedName>
</protein>
<dbReference type="EMBL" id="CABWKH010000001">
    <property type="protein sequence ID" value="VWQ32919.1"/>
    <property type="molecule type" value="Genomic_DNA"/>
</dbReference>
<name>A0A8U0L933_BIFLI</name>
<dbReference type="Proteomes" id="UP000494246">
    <property type="component" value="Unassembled WGS sequence"/>
</dbReference>